<dbReference type="Proteomes" id="UP000478090">
    <property type="component" value="Unassembled WGS sequence"/>
</dbReference>
<keyword evidence="1" id="KW-0732">Signal</keyword>
<protein>
    <submittedName>
        <fullName evidence="2">Uncharacterized protein</fullName>
    </submittedName>
</protein>
<gene>
    <name evidence="2" type="ORF">GTP27_13280</name>
</gene>
<comment type="caution">
    <text evidence="2">The sequence shown here is derived from an EMBL/GenBank/DDBJ whole genome shotgun (WGS) entry which is preliminary data.</text>
</comment>
<feature type="chain" id="PRO_5046875276" evidence="1">
    <location>
        <begin position="22"/>
        <end position="182"/>
    </location>
</feature>
<name>A0ABW9VNK7_9BURK</name>
<evidence type="ECO:0000313" key="2">
    <source>
        <dbReference type="EMBL" id="MYM40297.1"/>
    </source>
</evidence>
<organism evidence="2 3">
    <name type="scientific">Duganella qianjiadongensis</name>
    <dbReference type="NCBI Taxonomy" id="2692176"/>
    <lineage>
        <taxon>Bacteria</taxon>
        <taxon>Pseudomonadati</taxon>
        <taxon>Pseudomonadota</taxon>
        <taxon>Betaproteobacteria</taxon>
        <taxon>Burkholderiales</taxon>
        <taxon>Oxalobacteraceae</taxon>
        <taxon>Telluria group</taxon>
        <taxon>Duganella</taxon>
    </lineage>
</organism>
<evidence type="ECO:0000313" key="3">
    <source>
        <dbReference type="Proteomes" id="UP000478090"/>
    </source>
</evidence>
<dbReference type="RefSeq" id="WP_161039650.1">
    <property type="nucleotide sequence ID" value="NZ_WWCM01000008.1"/>
</dbReference>
<accession>A0ABW9VNK7</accession>
<dbReference type="EMBL" id="WWCM01000008">
    <property type="protein sequence ID" value="MYM40297.1"/>
    <property type="molecule type" value="Genomic_DNA"/>
</dbReference>
<evidence type="ECO:0000256" key="1">
    <source>
        <dbReference type="SAM" id="SignalP"/>
    </source>
</evidence>
<keyword evidence="3" id="KW-1185">Reference proteome</keyword>
<sequence>MKALLLAAAGLFASVAPSAQAGNQPPPNYENWGVCPFECCTYREWTASDDIDVYATRKAGSALAFRLHPDEKVTALTGVVITEKAARVRIDRAMQDGYIDGKDGPQLALKPGDMLYLLAPLGEGAFLFWYQGKVYHSSVELGAIPTVAAERARMVWWKQIRNSAGKQGWTKSDKFGNADACG</sequence>
<reference evidence="2 3" key="1">
    <citation type="submission" date="2019-12" db="EMBL/GenBank/DDBJ databases">
        <title>Novel species isolated from a subtropical stream in China.</title>
        <authorList>
            <person name="Lu H."/>
        </authorList>
    </citation>
    <scope>NUCLEOTIDE SEQUENCE [LARGE SCALE GENOMIC DNA]</scope>
    <source>
        <strain evidence="2 3">CY13W</strain>
    </source>
</reference>
<feature type="signal peptide" evidence="1">
    <location>
        <begin position="1"/>
        <end position="21"/>
    </location>
</feature>
<proteinExistence type="predicted"/>